<evidence type="ECO:0000256" key="4">
    <source>
        <dbReference type="RuleBase" id="RU367022"/>
    </source>
</evidence>
<evidence type="ECO:0000313" key="6">
    <source>
        <dbReference type="EMBL" id="CAF0737220.1"/>
    </source>
</evidence>
<comment type="subcellular location">
    <subcellularLocation>
        <location evidence="4">Membrane</location>
        <topology evidence="4">Multi-pass membrane protein</topology>
    </subcellularLocation>
</comment>
<evidence type="ECO:0000313" key="8">
    <source>
        <dbReference type="Proteomes" id="UP000663844"/>
    </source>
</evidence>
<dbReference type="PANTHER" id="PTHR12483:SF115">
    <property type="entry name" value="COPPER TRANSPORT PROTEIN"/>
    <property type="match status" value="1"/>
</dbReference>
<dbReference type="Pfam" id="PF04145">
    <property type="entry name" value="Ctr"/>
    <property type="match status" value="1"/>
</dbReference>
<keyword evidence="4" id="KW-0186">Copper</keyword>
<reference evidence="7" key="1">
    <citation type="submission" date="2021-02" db="EMBL/GenBank/DDBJ databases">
        <authorList>
            <person name="Nowell W R."/>
        </authorList>
    </citation>
    <scope>NUCLEOTIDE SEQUENCE</scope>
</reference>
<keyword evidence="4" id="KW-0187">Copper transport</keyword>
<gene>
    <name evidence="6" type="ORF">JYZ213_LOCUS1640</name>
    <name evidence="7" type="ORF">OXD698_LOCUS12332</name>
</gene>
<dbReference type="InterPro" id="IPR007274">
    <property type="entry name" value="Cop_transporter"/>
</dbReference>
<evidence type="ECO:0000256" key="3">
    <source>
        <dbReference type="ARBA" id="ARBA00023136"/>
    </source>
</evidence>
<evidence type="ECO:0000256" key="2">
    <source>
        <dbReference type="ARBA" id="ARBA00022989"/>
    </source>
</evidence>
<dbReference type="PANTHER" id="PTHR12483">
    <property type="entry name" value="SOLUTE CARRIER FAMILY 31 COPPER TRANSPORTERS"/>
    <property type="match status" value="1"/>
</dbReference>
<dbReference type="EMBL" id="CAJNOG010000007">
    <property type="protein sequence ID" value="CAF0737220.1"/>
    <property type="molecule type" value="Genomic_DNA"/>
</dbReference>
<evidence type="ECO:0000256" key="5">
    <source>
        <dbReference type="SAM" id="MobiDB-lite"/>
    </source>
</evidence>
<dbReference type="Proteomes" id="UP000663844">
    <property type="component" value="Unassembled WGS sequence"/>
</dbReference>
<keyword evidence="4" id="KW-0406">Ion transport</keyword>
<keyword evidence="3 4" id="KW-0472">Membrane</keyword>
<sequence>MHNGHDHAAMISTTTPPSMSHDHHAMGHASETSTNLSGHGLHMKDMMMMAMTFHGGYKEQILFDQWDTKTLGAFIGSWFVVFFIAVLYEALKALRDYLSKGDGCDVCSQTQDRQQPKARLLRLPHIIQTFLHILQMTVSYGLMLIAMTYNTYLFFAVILGAGFGHFLFAWRRSSVIDYNEHCH</sequence>
<organism evidence="7 8">
    <name type="scientific">Adineta steineri</name>
    <dbReference type="NCBI Taxonomy" id="433720"/>
    <lineage>
        <taxon>Eukaryota</taxon>
        <taxon>Metazoa</taxon>
        <taxon>Spiralia</taxon>
        <taxon>Gnathifera</taxon>
        <taxon>Rotifera</taxon>
        <taxon>Eurotatoria</taxon>
        <taxon>Bdelloidea</taxon>
        <taxon>Adinetida</taxon>
        <taxon>Adinetidae</taxon>
        <taxon>Adineta</taxon>
    </lineage>
</organism>
<proteinExistence type="inferred from homology"/>
<comment type="caution">
    <text evidence="7">The sequence shown here is derived from an EMBL/GenBank/DDBJ whole genome shotgun (WGS) entry which is preliminary data.</text>
</comment>
<evidence type="ECO:0000313" key="7">
    <source>
        <dbReference type="EMBL" id="CAF3701785.1"/>
    </source>
</evidence>
<dbReference type="GO" id="GO:0005375">
    <property type="term" value="F:copper ion transmembrane transporter activity"/>
    <property type="evidence" value="ECO:0007669"/>
    <property type="project" value="UniProtKB-UniRule"/>
</dbReference>
<protein>
    <recommendedName>
        <fullName evidence="4">Copper transport protein</fullName>
    </recommendedName>
</protein>
<evidence type="ECO:0000256" key="1">
    <source>
        <dbReference type="ARBA" id="ARBA00022692"/>
    </source>
</evidence>
<name>A0A818UYW0_9BILA</name>
<dbReference type="EMBL" id="CAJOAZ010000717">
    <property type="protein sequence ID" value="CAF3701785.1"/>
    <property type="molecule type" value="Genomic_DNA"/>
</dbReference>
<feature type="region of interest" description="Disordered" evidence="5">
    <location>
        <begin position="1"/>
        <end position="35"/>
    </location>
</feature>
<dbReference type="AlphaFoldDB" id="A0A818UYW0"/>
<keyword evidence="1 4" id="KW-0812">Transmembrane</keyword>
<keyword evidence="4" id="KW-0813">Transport</keyword>
<comment type="similarity">
    <text evidence="4">Belongs to the copper transporter (Ctr) (TC 1.A.56) family. SLC31A subfamily.</text>
</comment>
<dbReference type="GO" id="GO:0016020">
    <property type="term" value="C:membrane"/>
    <property type="evidence" value="ECO:0007669"/>
    <property type="project" value="UniProtKB-SubCell"/>
</dbReference>
<feature type="transmembrane region" description="Helical" evidence="4">
    <location>
        <begin position="152"/>
        <end position="170"/>
    </location>
</feature>
<keyword evidence="2 4" id="KW-1133">Transmembrane helix</keyword>
<dbReference type="Proteomes" id="UP000663845">
    <property type="component" value="Unassembled WGS sequence"/>
</dbReference>
<accession>A0A818UYW0</accession>
<feature type="transmembrane region" description="Helical" evidence="4">
    <location>
        <begin position="71"/>
        <end position="91"/>
    </location>
</feature>